<gene>
    <name evidence="1" type="ORF">ERS013165_00431</name>
</gene>
<reference evidence="1 2" key="1">
    <citation type="submission" date="2015-07" db="EMBL/GenBank/DDBJ databases">
        <authorList>
            <consortium name="Pathogen Informatics"/>
        </authorList>
    </citation>
    <scope>NUCLEOTIDE SEQUENCE [LARGE SCALE GENOMIC DNA]</scope>
    <source>
        <strain evidence="1 2">A51</strain>
    </source>
</reference>
<dbReference type="AlphaFoldDB" id="A0A656AAJ7"/>
<organism evidence="1 2">
    <name type="scientific">Vibrio cholerae</name>
    <dbReference type="NCBI Taxonomy" id="666"/>
    <lineage>
        <taxon>Bacteria</taxon>
        <taxon>Pseudomonadati</taxon>
        <taxon>Pseudomonadota</taxon>
        <taxon>Gammaproteobacteria</taxon>
        <taxon>Vibrionales</taxon>
        <taxon>Vibrionaceae</taxon>
        <taxon>Vibrio</taxon>
    </lineage>
</organism>
<sequence>MNKSLLREIFEGQSFKAHLFKQLKMFLKLLNMQISTMYTFFAVITNKAVVHDDGDFSL</sequence>
<evidence type="ECO:0000313" key="2">
    <source>
        <dbReference type="Proteomes" id="UP000044806"/>
    </source>
</evidence>
<proteinExistence type="predicted"/>
<evidence type="ECO:0000313" key="1">
    <source>
        <dbReference type="EMBL" id="CRZ89777.1"/>
    </source>
</evidence>
<dbReference type="EMBL" id="CWOW01000002">
    <property type="protein sequence ID" value="CRZ89777.1"/>
    <property type="molecule type" value="Genomic_DNA"/>
</dbReference>
<name>A0A656AAJ7_VIBCL</name>
<accession>A0A656AAJ7</accession>
<dbReference type="Proteomes" id="UP000044806">
    <property type="component" value="Unassembled WGS sequence"/>
</dbReference>
<protein>
    <submittedName>
        <fullName evidence="1">Uncharacterized protein</fullName>
    </submittedName>
</protein>